<feature type="transmembrane region" description="Helical" evidence="7">
    <location>
        <begin position="229"/>
        <end position="247"/>
    </location>
</feature>
<evidence type="ECO:0000256" key="3">
    <source>
        <dbReference type="ARBA" id="ARBA00022692"/>
    </source>
</evidence>
<feature type="transmembrane region" description="Helical" evidence="7">
    <location>
        <begin position="259"/>
        <end position="277"/>
    </location>
</feature>
<sequence>MPGVHTFYDGSKLLEPLSEAVGVEVDKVNLVFCQFSSIVFALFYYFYLAPGIVSRNLRVVFPPLVGLSFCYFCYGSAIKHLLAKVAIGYLILWVSPRKHVHRVMFIFAMGYLIFIHWFRWYILTSYSIDITGPMMVISQKLTTMAFSLHDGTVKKEEELNEYDTQKREAIREVPPALDYLSYIFHFQSVLTGPLCFYNDYMRFISGDNVKERGPNGKVATPWKAATTKLMFSFVFFAIILLAGSKFAPEQIAEKEQMKMAWLPWMGLFFMVIMMQRFQYYFAWTLADAICNLSGFGFQKFDEHGNEDWDLVRSVDPWRVEMALSFKDVIDAWNITTQNWLRRVAYHRLPPKMRTFGTYLLSALWHGFFPGYYLTFLTGALMTVSGRQARRCLRHRFQGSKQARIFYDILTFTVTKITLAYATFPFVTMHWNPGFFIYRKLYFCIHILALAVAIGLPFVAKPLPRKKGNEKSSVKKTE</sequence>
<evidence type="ECO:0000256" key="7">
    <source>
        <dbReference type="SAM" id="Phobius"/>
    </source>
</evidence>
<organism evidence="8 9">
    <name type="scientific">Steinernema hermaphroditum</name>
    <dbReference type="NCBI Taxonomy" id="289476"/>
    <lineage>
        <taxon>Eukaryota</taxon>
        <taxon>Metazoa</taxon>
        <taxon>Ecdysozoa</taxon>
        <taxon>Nematoda</taxon>
        <taxon>Chromadorea</taxon>
        <taxon>Rhabditida</taxon>
        <taxon>Tylenchina</taxon>
        <taxon>Panagrolaimomorpha</taxon>
        <taxon>Strongyloidoidea</taxon>
        <taxon>Steinernematidae</taxon>
        <taxon>Steinernema</taxon>
    </lineage>
</organism>
<keyword evidence="3 7" id="KW-0812">Transmembrane</keyword>
<feature type="transmembrane region" description="Helical" evidence="7">
    <location>
        <begin position="103"/>
        <end position="122"/>
    </location>
</feature>
<evidence type="ECO:0000313" key="9">
    <source>
        <dbReference type="Proteomes" id="UP001175271"/>
    </source>
</evidence>
<dbReference type="GO" id="GO:0016020">
    <property type="term" value="C:membrane"/>
    <property type="evidence" value="ECO:0007669"/>
    <property type="project" value="UniProtKB-SubCell"/>
</dbReference>
<evidence type="ECO:0000256" key="5">
    <source>
        <dbReference type="ARBA" id="ARBA00023136"/>
    </source>
</evidence>
<evidence type="ECO:0000313" key="8">
    <source>
        <dbReference type="EMBL" id="KAK0405170.1"/>
    </source>
</evidence>
<dbReference type="PANTHER" id="PTHR13906:SF4">
    <property type="entry name" value="LYSOPHOSPHOLIPID ACYLTRANSFERASE 6"/>
    <property type="match status" value="1"/>
</dbReference>
<feature type="transmembrane region" description="Helical" evidence="7">
    <location>
        <begin position="362"/>
        <end position="383"/>
    </location>
</feature>
<feature type="transmembrane region" description="Helical" evidence="7">
    <location>
        <begin position="435"/>
        <end position="458"/>
    </location>
</feature>
<keyword evidence="6" id="KW-0012">Acyltransferase</keyword>
<dbReference type="InterPro" id="IPR004299">
    <property type="entry name" value="MBOAT_fam"/>
</dbReference>
<keyword evidence="2" id="KW-0808">Transferase</keyword>
<dbReference type="Proteomes" id="UP001175271">
    <property type="component" value="Unassembled WGS sequence"/>
</dbReference>
<accession>A0AA39LQ09</accession>
<keyword evidence="5 7" id="KW-0472">Membrane</keyword>
<proteinExistence type="predicted"/>
<dbReference type="GO" id="GO:0016746">
    <property type="term" value="F:acyltransferase activity"/>
    <property type="evidence" value="ECO:0007669"/>
    <property type="project" value="UniProtKB-KW"/>
</dbReference>
<evidence type="ECO:0000256" key="2">
    <source>
        <dbReference type="ARBA" id="ARBA00022679"/>
    </source>
</evidence>
<reference evidence="8" key="1">
    <citation type="submission" date="2023-06" db="EMBL/GenBank/DDBJ databases">
        <title>Genomic analysis of the entomopathogenic nematode Steinernema hermaphroditum.</title>
        <authorList>
            <person name="Schwarz E.M."/>
            <person name="Heppert J.K."/>
            <person name="Baniya A."/>
            <person name="Schwartz H.T."/>
            <person name="Tan C.-H."/>
            <person name="Antoshechkin I."/>
            <person name="Sternberg P.W."/>
            <person name="Goodrich-Blair H."/>
            <person name="Dillman A.R."/>
        </authorList>
    </citation>
    <scope>NUCLEOTIDE SEQUENCE</scope>
    <source>
        <strain evidence="8">PS9179</strain>
        <tissue evidence="8">Whole animal</tissue>
    </source>
</reference>
<dbReference type="EMBL" id="JAUCMV010000004">
    <property type="protein sequence ID" value="KAK0405170.1"/>
    <property type="molecule type" value="Genomic_DNA"/>
</dbReference>
<dbReference type="GO" id="GO:0030258">
    <property type="term" value="P:lipid modification"/>
    <property type="evidence" value="ECO:0007669"/>
    <property type="project" value="TreeGrafter"/>
</dbReference>
<keyword evidence="4 7" id="KW-1133">Transmembrane helix</keyword>
<dbReference type="PANTHER" id="PTHR13906">
    <property type="entry name" value="PORCUPINE"/>
    <property type="match status" value="1"/>
</dbReference>
<comment type="subcellular location">
    <subcellularLocation>
        <location evidence="1">Membrane</location>
        <topology evidence="1">Multi-pass membrane protein</topology>
    </subcellularLocation>
</comment>
<feature type="transmembrane region" description="Helical" evidence="7">
    <location>
        <begin position="404"/>
        <end position="423"/>
    </location>
</feature>
<feature type="transmembrane region" description="Helical" evidence="7">
    <location>
        <begin position="28"/>
        <end position="47"/>
    </location>
</feature>
<evidence type="ECO:0000256" key="6">
    <source>
        <dbReference type="ARBA" id="ARBA00023315"/>
    </source>
</evidence>
<protein>
    <submittedName>
        <fullName evidence="8">Uncharacterized protein</fullName>
    </submittedName>
</protein>
<dbReference type="AlphaFoldDB" id="A0AA39LQ09"/>
<gene>
    <name evidence="8" type="ORF">QR680_017836</name>
</gene>
<comment type="caution">
    <text evidence="8">The sequence shown here is derived from an EMBL/GenBank/DDBJ whole genome shotgun (WGS) entry which is preliminary data.</text>
</comment>
<name>A0AA39LQ09_9BILA</name>
<dbReference type="Pfam" id="PF03062">
    <property type="entry name" value="MBOAT"/>
    <property type="match status" value="1"/>
</dbReference>
<evidence type="ECO:0000256" key="1">
    <source>
        <dbReference type="ARBA" id="ARBA00004141"/>
    </source>
</evidence>
<evidence type="ECO:0000256" key="4">
    <source>
        <dbReference type="ARBA" id="ARBA00022989"/>
    </source>
</evidence>
<keyword evidence="9" id="KW-1185">Reference proteome</keyword>
<dbReference type="InterPro" id="IPR049941">
    <property type="entry name" value="LPLAT_7/PORCN-like"/>
</dbReference>